<dbReference type="Proteomes" id="UP000007264">
    <property type="component" value="Unassembled WGS sequence"/>
</dbReference>
<dbReference type="OrthoDB" id="2130967at2759"/>
<organism evidence="1 2">
    <name type="scientific">Coccomyxa subellipsoidea (strain C-169)</name>
    <name type="common">Green microalga</name>
    <dbReference type="NCBI Taxonomy" id="574566"/>
    <lineage>
        <taxon>Eukaryota</taxon>
        <taxon>Viridiplantae</taxon>
        <taxon>Chlorophyta</taxon>
        <taxon>core chlorophytes</taxon>
        <taxon>Trebouxiophyceae</taxon>
        <taxon>Trebouxiophyceae incertae sedis</taxon>
        <taxon>Coccomyxaceae</taxon>
        <taxon>Coccomyxa</taxon>
        <taxon>Coccomyxa subellipsoidea</taxon>
    </lineage>
</organism>
<proteinExistence type="predicted"/>
<protein>
    <submittedName>
        <fullName evidence="1">Uncharacterized protein</fullName>
    </submittedName>
</protein>
<dbReference type="KEGG" id="csl:COCSUDRAFT_62351"/>
<keyword evidence="2" id="KW-1185">Reference proteome</keyword>
<dbReference type="AlphaFoldDB" id="I0Z2S7"/>
<gene>
    <name evidence="1" type="ORF">COCSUDRAFT_62351</name>
</gene>
<evidence type="ECO:0000313" key="2">
    <source>
        <dbReference type="Proteomes" id="UP000007264"/>
    </source>
</evidence>
<evidence type="ECO:0000313" key="1">
    <source>
        <dbReference type="EMBL" id="EIE24946.1"/>
    </source>
</evidence>
<accession>I0Z2S7</accession>
<dbReference type="GeneID" id="17042947"/>
<reference evidence="1 2" key="1">
    <citation type="journal article" date="2012" name="Genome Biol.">
        <title>The genome of the polar eukaryotic microalga coccomyxa subellipsoidea reveals traits of cold adaptation.</title>
        <authorList>
            <person name="Blanc G."/>
            <person name="Agarkova I."/>
            <person name="Grimwood J."/>
            <person name="Kuo A."/>
            <person name="Brueggeman A."/>
            <person name="Dunigan D."/>
            <person name="Gurnon J."/>
            <person name="Ladunga I."/>
            <person name="Lindquist E."/>
            <person name="Lucas S."/>
            <person name="Pangilinan J."/>
            <person name="Proschold T."/>
            <person name="Salamov A."/>
            <person name="Schmutz J."/>
            <person name="Weeks D."/>
            <person name="Yamada T."/>
            <person name="Claverie J.M."/>
            <person name="Grigoriev I."/>
            <person name="Van Etten J."/>
            <person name="Lomsadze A."/>
            <person name="Borodovsky M."/>
        </authorList>
    </citation>
    <scope>NUCLEOTIDE SEQUENCE [LARGE SCALE GENOMIC DNA]</scope>
    <source>
        <strain evidence="1 2">C-169</strain>
    </source>
</reference>
<name>I0Z2S7_COCSC</name>
<dbReference type="RefSeq" id="XP_005649490.1">
    <property type="nucleotide sequence ID" value="XM_005649433.1"/>
</dbReference>
<dbReference type="EMBL" id="AGSI01000005">
    <property type="protein sequence ID" value="EIE24946.1"/>
    <property type="molecule type" value="Genomic_DNA"/>
</dbReference>
<sequence>MATQTPSGTRRLRGTLSFRNDNIHFVVLREGLEARLRRVDDNIGRVYCVANDEQARTLVDIPDDVKCIDTTSEEELPKTSMGYLITWFNRYVLKVGDQEILYLEPQKTQSMLADPSVEAGTVKGKTAVAQEP</sequence>
<comment type="caution">
    <text evidence="1">The sequence shown here is derived from an EMBL/GenBank/DDBJ whole genome shotgun (WGS) entry which is preliminary data.</text>
</comment>